<comment type="caution">
    <text evidence="2">The sequence shown here is derived from an EMBL/GenBank/DDBJ whole genome shotgun (WGS) entry which is preliminary data.</text>
</comment>
<proteinExistence type="predicted"/>
<organism evidence="2">
    <name type="scientific">Caldithrix abyssi</name>
    <dbReference type="NCBI Taxonomy" id="187145"/>
    <lineage>
        <taxon>Bacteria</taxon>
        <taxon>Pseudomonadati</taxon>
        <taxon>Calditrichota</taxon>
        <taxon>Calditrichia</taxon>
        <taxon>Calditrichales</taxon>
        <taxon>Calditrichaceae</taxon>
        <taxon>Caldithrix</taxon>
    </lineage>
</organism>
<dbReference type="EMBL" id="DROD01000620">
    <property type="protein sequence ID" value="HHJ53470.1"/>
    <property type="molecule type" value="Genomic_DNA"/>
</dbReference>
<accession>A0A7V5PRB4</accession>
<protein>
    <submittedName>
        <fullName evidence="2">Uncharacterized protein</fullName>
    </submittedName>
</protein>
<evidence type="ECO:0000313" key="2">
    <source>
        <dbReference type="EMBL" id="HHJ53470.1"/>
    </source>
</evidence>
<gene>
    <name evidence="2" type="ORF">ENJ89_09775</name>
</gene>
<dbReference type="Proteomes" id="UP000886124">
    <property type="component" value="Unassembled WGS sequence"/>
</dbReference>
<sequence>MSLWEKLRKGLSESLQTAQDKTSEYTKIGRIKIDILGLKKEIEENFLELGGKVYHFVTHEKNYNLKKNKEIEQIIVRIKELEGELEAYEQEIKKIREEDGLDVK</sequence>
<name>A0A7V5PRB4_CALAY</name>
<feature type="coiled-coil region" evidence="1">
    <location>
        <begin position="64"/>
        <end position="98"/>
    </location>
</feature>
<evidence type="ECO:0000256" key="1">
    <source>
        <dbReference type="SAM" id="Coils"/>
    </source>
</evidence>
<reference evidence="2" key="1">
    <citation type="journal article" date="2020" name="mSystems">
        <title>Genome- and Community-Level Interaction Insights into Carbon Utilization and Element Cycling Functions of Hydrothermarchaeota in Hydrothermal Sediment.</title>
        <authorList>
            <person name="Zhou Z."/>
            <person name="Liu Y."/>
            <person name="Xu W."/>
            <person name="Pan J."/>
            <person name="Luo Z.H."/>
            <person name="Li M."/>
        </authorList>
    </citation>
    <scope>NUCLEOTIDE SEQUENCE [LARGE SCALE GENOMIC DNA]</scope>
    <source>
        <strain evidence="2">HyVt-527</strain>
    </source>
</reference>
<dbReference type="AlphaFoldDB" id="A0A7V5PRB4"/>
<keyword evidence="1" id="KW-0175">Coiled coil</keyword>